<evidence type="ECO:0000256" key="1">
    <source>
        <dbReference type="SAM" id="MobiDB-lite"/>
    </source>
</evidence>
<keyword evidence="3" id="KW-1185">Reference proteome</keyword>
<proteinExistence type="predicted"/>
<protein>
    <submittedName>
        <fullName evidence="2">Uncharacterized protein</fullName>
    </submittedName>
</protein>
<name>A0AAD9RKE3_9HYME</name>
<dbReference type="Proteomes" id="UP001258017">
    <property type="component" value="Unassembled WGS sequence"/>
</dbReference>
<evidence type="ECO:0000313" key="3">
    <source>
        <dbReference type="Proteomes" id="UP001258017"/>
    </source>
</evidence>
<accession>A0AAD9RKE3</accession>
<reference evidence="2" key="1">
    <citation type="submission" date="2021-08" db="EMBL/GenBank/DDBJ databases">
        <authorList>
            <person name="Misof B."/>
            <person name="Oliver O."/>
            <person name="Podsiadlowski L."/>
            <person name="Donath A."/>
            <person name="Peters R."/>
            <person name="Mayer C."/>
            <person name="Rust J."/>
            <person name="Gunkel S."/>
            <person name="Lesny P."/>
            <person name="Martin S."/>
            <person name="Oeyen J.P."/>
            <person name="Petersen M."/>
            <person name="Panagiotis P."/>
            <person name="Wilbrandt J."/>
            <person name="Tanja T."/>
        </authorList>
    </citation>
    <scope>NUCLEOTIDE SEQUENCE</scope>
    <source>
        <strain evidence="2">GBR_01_08_01A</strain>
        <tissue evidence="2">Thorax + abdomen</tissue>
    </source>
</reference>
<reference evidence="2" key="2">
    <citation type="journal article" date="2023" name="Commun. Biol.">
        <title>Intrasexual cuticular hydrocarbon dimorphism in a wasp sheds light on hydrocarbon biosynthesis genes in Hymenoptera.</title>
        <authorList>
            <person name="Moris V.C."/>
            <person name="Podsiadlowski L."/>
            <person name="Martin S."/>
            <person name="Oeyen J.P."/>
            <person name="Donath A."/>
            <person name="Petersen M."/>
            <person name="Wilbrandt J."/>
            <person name="Misof B."/>
            <person name="Liedtke D."/>
            <person name="Thamm M."/>
            <person name="Scheiner R."/>
            <person name="Schmitt T."/>
            <person name="Niehuis O."/>
        </authorList>
    </citation>
    <scope>NUCLEOTIDE SEQUENCE</scope>
    <source>
        <strain evidence="2">GBR_01_08_01A</strain>
    </source>
</reference>
<feature type="compositionally biased region" description="Basic and acidic residues" evidence="1">
    <location>
        <begin position="200"/>
        <end position="214"/>
    </location>
</feature>
<organism evidence="2 3">
    <name type="scientific">Odynerus spinipes</name>
    <dbReference type="NCBI Taxonomy" id="1348599"/>
    <lineage>
        <taxon>Eukaryota</taxon>
        <taxon>Metazoa</taxon>
        <taxon>Ecdysozoa</taxon>
        <taxon>Arthropoda</taxon>
        <taxon>Hexapoda</taxon>
        <taxon>Insecta</taxon>
        <taxon>Pterygota</taxon>
        <taxon>Neoptera</taxon>
        <taxon>Endopterygota</taxon>
        <taxon>Hymenoptera</taxon>
        <taxon>Apocrita</taxon>
        <taxon>Aculeata</taxon>
        <taxon>Vespoidea</taxon>
        <taxon>Vespidae</taxon>
        <taxon>Eumeninae</taxon>
        <taxon>Odynerus</taxon>
    </lineage>
</organism>
<feature type="region of interest" description="Disordered" evidence="1">
    <location>
        <begin position="176"/>
        <end position="226"/>
    </location>
</feature>
<dbReference type="AlphaFoldDB" id="A0AAD9RKE3"/>
<feature type="compositionally biased region" description="Polar residues" evidence="1">
    <location>
        <begin position="1"/>
        <end position="12"/>
    </location>
</feature>
<sequence>MNTRDQANSNPKPLNFESSSTEFSTSKERVDLLQDFQPQELQVDIRSQSKEPRQVLKKYIRKKETDHVTEIGMATNARILPRNARLSLPILRVESLENMSHTKLIYPKFANKNEINIEHNGDGDVTIHEINCEISKKETLHEVSFDDDNKKDFHEKENREIGDTVKLISQDVSRIEGTPSDNPIMVEEQSTDSRHHLKRDSHEEHLRENKKPIDEQIQSVSKRASEEYSSFKDSTLNWKFSEACSSLRNKNCTAVPSGFIAHIEENAQNKQILIDTRKRHFHQRRNQNETMNQHVRFNSSYSFLRKCLANKLDKHANSYLPTSINENIKEDSLYQRVRRYCGKNMINDLSRFQYCCQGDYDEPYRRWDIQKGMLGCSRNEHRPCICRVRGNSSISCRCKRKVIPSSQRVTFCLPSKKETT</sequence>
<dbReference type="EMBL" id="JAIFRP010000042">
    <property type="protein sequence ID" value="KAK2581364.1"/>
    <property type="molecule type" value="Genomic_DNA"/>
</dbReference>
<evidence type="ECO:0000313" key="2">
    <source>
        <dbReference type="EMBL" id="KAK2581364.1"/>
    </source>
</evidence>
<comment type="caution">
    <text evidence="2">The sequence shown here is derived from an EMBL/GenBank/DDBJ whole genome shotgun (WGS) entry which is preliminary data.</text>
</comment>
<feature type="region of interest" description="Disordered" evidence="1">
    <location>
        <begin position="1"/>
        <end position="27"/>
    </location>
</feature>
<gene>
    <name evidence="2" type="ORF">KPH14_008130</name>
</gene>